<organism evidence="3 4">
    <name type="scientific">Funneliformis geosporum</name>
    <dbReference type="NCBI Taxonomy" id="1117311"/>
    <lineage>
        <taxon>Eukaryota</taxon>
        <taxon>Fungi</taxon>
        <taxon>Fungi incertae sedis</taxon>
        <taxon>Mucoromycota</taxon>
        <taxon>Glomeromycotina</taxon>
        <taxon>Glomeromycetes</taxon>
        <taxon>Glomerales</taxon>
        <taxon>Glomeraceae</taxon>
        <taxon>Funneliformis</taxon>
    </lineage>
</organism>
<feature type="chain" id="PRO_5040945773" evidence="2">
    <location>
        <begin position="26"/>
        <end position="284"/>
    </location>
</feature>
<dbReference type="Proteomes" id="UP001153678">
    <property type="component" value="Unassembled WGS sequence"/>
</dbReference>
<keyword evidence="4" id="KW-1185">Reference proteome</keyword>
<protein>
    <submittedName>
        <fullName evidence="3">14068_t:CDS:1</fullName>
    </submittedName>
</protein>
<feature type="signal peptide" evidence="2">
    <location>
        <begin position="1"/>
        <end position="25"/>
    </location>
</feature>
<keyword evidence="2" id="KW-0732">Signal</keyword>
<accession>A0A9W4WIX3</accession>
<gene>
    <name evidence="3" type="ORF">FWILDA_LOCUS1894</name>
</gene>
<dbReference type="AlphaFoldDB" id="A0A9W4WIX3"/>
<evidence type="ECO:0000256" key="2">
    <source>
        <dbReference type="SAM" id="SignalP"/>
    </source>
</evidence>
<dbReference type="OrthoDB" id="2444088at2759"/>
<feature type="region of interest" description="Disordered" evidence="1">
    <location>
        <begin position="66"/>
        <end position="113"/>
    </location>
</feature>
<comment type="caution">
    <text evidence="3">The sequence shown here is derived from an EMBL/GenBank/DDBJ whole genome shotgun (WGS) entry which is preliminary data.</text>
</comment>
<name>A0A9W4WIX3_9GLOM</name>
<reference evidence="3" key="1">
    <citation type="submission" date="2022-08" db="EMBL/GenBank/DDBJ databases">
        <authorList>
            <person name="Kallberg Y."/>
            <person name="Tangrot J."/>
            <person name="Rosling A."/>
        </authorList>
    </citation>
    <scope>NUCLEOTIDE SEQUENCE</scope>
    <source>
        <strain evidence="3">Wild A</strain>
    </source>
</reference>
<dbReference type="EMBL" id="CAMKVN010000196">
    <property type="protein sequence ID" value="CAI2165085.1"/>
    <property type="molecule type" value="Genomic_DNA"/>
</dbReference>
<evidence type="ECO:0000313" key="4">
    <source>
        <dbReference type="Proteomes" id="UP001153678"/>
    </source>
</evidence>
<evidence type="ECO:0000313" key="3">
    <source>
        <dbReference type="EMBL" id="CAI2165085.1"/>
    </source>
</evidence>
<proteinExistence type="predicted"/>
<feature type="compositionally biased region" description="Basic and acidic residues" evidence="1">
    <location>
        <begin position="66"/>
        <end position="88"/>
    </location>
</feature>
<feature type="compositionally biased region" description="Acidic residues" evidence="1">
    <location>
        <begin position="89"/>
        <end position="113"/>
    </location>
</feature>
<evidence type="ECO:0000256" key="1">
    <source>
        <dbReference type="SAM" id="MobiDB-lite"/>
    </source>
</evidence>
<sequence length="284" mass="33721">MFNAKFWALRLSLFCLLGYKKIDLGELFKNAKFSRRFPNVKVFLPKKEDLKICKLRHWYPGVGDKKEDNEIDTEDNKIDNNDNTKDDKMDNDENDEMENNEDDKMDNDDDEMNDDDMERVNENYTKIDYPYSDISKNISYTFCNTNGADWDIFRFLRIVNDKFLCIAQQMKITSVDTNKPMIINQDLFNNEHTKVTKAMKCVPAEEWILLFLTNSDMRDLTIKMKESNALVSRNEFLEFYGYTYASRVQFASTNEKIFINSTDENSLKILDFNKKERCRIYEEC</sequence>